<reference evidence="2 3" key="1">
    <citation type="submission" date="2023-09" db="EMBL/GenBank/DDBJ databases">
        <title>Nesidiocoris tenuis whole genome shotgun sequence.</title>
        <authorList>
            <person name="Shibata T."/>
            <person name="Shimoda M."/>
            <person name="Kobayashi T."/>
            <person name="Uehara T."/>
        </authorList>
    </citation>
    <scope>NUCLEOTIDE SEQUENCE [LARGE SCALE GENOMIC DNA]</scope>
    <source>
        <strain evidence="2 3">Japan</strain>
    </source>
</reference>
<proteinExistence type="predicted"/>
<gene>
    <name evidence="2" type="ORF">NTJ_02464</name>
</gene>
<keyword evidence="3" id="KW-1185">Reference proteome</keyword>
<dbReference type="EMBL" id="AP028909">
    <property type="protein sequence ID" value="BES89657.1"/>
    <property type="molecule type" value="Genomic_DNA"/>
</dbReference>
<evidence type="ECO:0000313" key="3">
    <source>
        <dbReference type="Proteomes" id="UP001307889"/>
    </source>
</evidence>
<dbReference type="Proteomes" id="UP001307889">
    <property type="component" value="Chromosome 1"/>
</dbReference>
<protein>
    <submittedName>
        <fullName evidence="2">Uncharacterized protein</fullName>
    </submittedName>
</protein>
<evidence type="ECO:0000256" key="1">
    <source>
        <dbReference type="SAM" id="MobiDB-lite"/>
    </source>
</evidence>
<accession>A0ABN7AEH9</accession>
<feature type="compositionally biased region" description="Basic and acidic residues" evidence="1">
    <location>
        <begin position="16"/>
        <end position="29"/>
    </location>
</feature>
<name>A0ABN7AEH9_9HEMI</name>
<evidence type="ECO:0000313" key="2">
    <source>
        <dbReference type="EMBL" id="BES89657.1"/>
    </source>
</evidence>
<sequence length="83" mass="9334">MSELDKVRAQTNGGRGGERWRGARRDPRSVWRCGRRYPPGPRGRGLPQAPPISPAPSTLFPFLFTWIFSTIRVLSPYFSGAEC</sequence>
<organism evidence="2 3">
    <name type="scientific">Nesidiocoris tenuis</name>
    <dbReference type="NCBI Taxonomy" id="355587"/>
    <lineage>
        <taxon>Eukaryota</taxon>
        <taxon>Metazoa</taxon>
        <taxon>Ecdysozoa</taxon>
        <taxon>Arthropoda</taxon>
        <taxon>Hexapoda</taxon>
        <taxon>Insecta</taxon>
        <taxon>Pterygota</taxon>
        <taxon>Neoptera</taxon>
        <taxon>Paraneoptera</taxon>
        <taxon>Hemiptera</taxon>
        <taxon>Heteroptera</taxon>
        <taxon>Panheteroptera</taxon>
        <taxon>Cimicomorpha</taxon>
        <taxon>Miridae</taxon>
        <taxon>Dicyphina</taxon>
        <taxon>Nesidiocoris</taxon>
    </lineage>
</organism>
<feature type="region of interest" description="Disordered" evidence="1">
    <location>
        <begin position="1"/>
        <end position="50"/>
    </location>
</feature>